<dbReference type="PROSITE" id="PS50113">
    <property type="entry name" value="PAC"/>
    <property type="match status" value="1"/>
</dbReference>
<evidence type="ECO:0000256" key="5">
    <source>
        <dbReference type="ARBA" id="ARBA00022777"/>
    </source>
</evidence>
<dbReference type="SMART" id="SM00086">
    <property type="entry name" value="PAC"/>
    <property type="match status" value="1"/>
</dbReference>
<evidence type="ECO:0000256" key="6">
    <source>
        <dbReference type="PROSITE-ProRule" id="PRU00169"/>
    </source>
</evidence>
<dbReference type="CDD" id="cd16922">
    <property type="entry name" value="HATPase_EvgS-ArcB-TorS-like"/>
    <property type="match status" value="1"/>
</dbReference>
<dbReference type="InterPro" id="IPR003018">
    <property type="entry name" value="GAF"/>
</dbReference>
<dbReference type="SMART" id="SM00065">
    <property type="entry name" value="GAF"/>
    <property type="match status" value="1"/>
</dbReference>
<name>A0ABP7M2R6_9GAMM</name>
<keyword evidence="13" id="KW-1185">Reference proteome</keyword>
<dbReference type="InterPro" id="IPR000700">
    <property type="entry name" value="PAS-assoc_C"/>
</dbReference>
<dbReference type="Proteomes" id="UP001500133">
    <property type="component" value="Unassembled WGS sequence"/>
</dbReference>
<keyword evidence="4" id="KW-0808">Transferase</keyword>
<evidence type="ECO:0000256" key="1">
    <source>
        <dbReference type="ARBA" id="ARBA00000085"/>
    </source>
</evidence>
<dbReference type="SMART" id="SM00091">
    <property type="entry name" value="PAS"/>
    <property type="match status" value="1"/>
</dbReference>
<dbReference type="SUPFAM" id="SSF55781">
    <property type="entry name" value="GAF domain-like"/>
    <property type="match status" value="2"/>
</dbReference>
<protein>
    <recommendedName>
        <fullName evidence="2">histidine kinase</fullName>
        <ecNumber evidence="2">2.7.13.3</ecNumber>
    </recommendedName>
</protein>
<feature type="domain" description="Response regulatory" evidence="9">
    <location>
        <begin position="660"/>
        <end position="777"/>
    </location>
</feature>
<evidence type="ECO:0000259" key="8">
    <source>
        <dbReference type="PROSITE" id="PS50109"/>
    </source>
</evidence>
<dbReference type="NCBIfam" id="TIGR00229">
    <property type="entry name" value="sensory_box"/>
    <property type="match status" value="1"/>
</dbReference>
<dbReference type="SUPFAM" id="SSF47384">
    <property type="entry name" value="Homodimeric domain of signal transducing histidine kinase"/>
    <property type="match status" value="1"/>
</dbReference>
<gene>
    <name evidence="12" type="ORF">GCM10022228_21890</name>
</gene>
<dbReference type="EMBL" id="BAAAZT010000077">
    <property type="protein sequence ID" value="GAA3910535.1"/>
    <property type="molecule type" value="Genomic_DNA"/>
</dbReference>
<dbReference type="CDD" id="cd00130">
    <property type="entry name" value="PAS"/>
    <property type="match status" value="1"/>
</dbReference>
<evidence type="ECO:0000256" key="2">
    <source>
        <dbReference type="ARBA" id="ARBA00012438"/>
    </source>
</evidence>
<dbReference type="SMART" id="SM00448">
    <property type="entry name" value="REC"/>
    <property type="match status" value="1"/>
</dbReference>
<dbReference type="SUPFAM" id="SSF55874">
    <property type="entry name" value="ATPase domain of HSP90 chaperone/DNA topoisomerase II/histidine kinase"/>
    <property type="match status" value="1"/>
</dbReference>
<evidence type="ECO:0000259" key="9">
    <source>
        <dbReference type="PROSITE" id="PS50110"/>
    </source>
</evidence>
<dbReference type="PANTHER" id="PTHR43047">
    <property type="entry name" value="TWO-COMPONENT HISTIDINE PROTEIN KINASE"/>
    <property type="match status" value="1"/>
</dbReference>
<comment type="catalytic activity">
    <reaction evidence="1">
        <text>ATP + protein L-histidine = ADP + protein N-phospho-L-histidine.</text>
        <dbReference type="EC" id="2.7.13.3"/>
    </reaction>
</comment>
<dbReference type="SUPFAM" id="SSF52172">
    <property type="entry name" value="CheY-like"/>
    <property type="match status" value="1"/>
</dbReference>
<dbReference type="EC" id="2.7.13.3" evidence="2"/>
<dbReference type="InterPro" id="IPR004358">
    <property type="entry name" value="Sig_transdc_His_kin-like_C"/>
</dbReference>
<dbReference type="Pfam" id="PF13426">
    <property type="entry name" value="PAS_9"/>
    <property type="match status" value="1"/>
</dbReference>
<evidence type="ECO:0000256" key="3">
    <source>
        <dbReference type="ARBA" id="ARBA00022553"/>
    </source>
</evidence>
<evidence type="ECO:0000259" key="11">
    <source>
        <dbReference type="PROSITE" id="PS50113"/>
    </source>
</evidence>
<dbReference type="InterPro" id="IPR001789">
    <property type="entry name" value="Sig_transdc_resp-reg_receiver"/>
</dbReference>
<dbReference type="InterPro" id="IPR003661">
    <property type="entry name" value="HisK_dim/P_dom"/>
</dbReference>
<dbReference type="InterPro" id="IPR035965">
    <property type="entry name" value="PAS-like_dom_sf"/>
</dbReference>
<dbReference type="InterPro" id="IPR011006">
    <property type="entry name" value="CheY-like_superfamily"/>
</dbReference>
<accession>A0ABP7M2R6</accession>
<dbReference type="Pfam" id="PF02518">
    <property type="entry name" value="HATPase_c"/>
    <property type="match status" value="1"/>
</dbReference>
<dbReference type="PROSITE" id="PS50110">
    <property type="entry name" value="RESPONSE_REGULATORY"/>
    <property type="match status" value="1"/>
</dbReference>
<proteinExistence type="predicted"/>
<dbReference type="InterPro" id="IPR036097">
    <property type="entry name" value="HisK_dim/P_sf"/>
</dbReference>
<feature type="domain" description="PAC" evidence="11">
    <location>
        <begin position="161"/>
        <end position="213"/>
    </location>
</feature>
<evidence type="ECO:0000259" key="10">
    <source>
        <dbReference type="PROSITE" id="PS50112"/>
    </source>
</evidence>
<dbReference type="Pfam" id="PF01590">
    <property type="entry name" value="GAF"/>
    <property type="match status" value="1"/>
</dbReference>
<dbReference type="Gene3D" id="3.30.450.20">
    <property type="entry name" value="PAS domain"/>
    <property type="match status" value="1"/>
</dbReference>
<keyword evidence="5" id="KW-0418">Kinase</keyword>
<dbReference type="Gene3D" id="3.30.450.40">
    <property type="match status" value="2"/>
</dbReference>
<feature type="compositionally biased region" description="Basic and acidic residues" evidence="7">
    <location>
        <begin position="632"/>
        <end position="648"/>
    </location>
</feature>
<dbReference type="Pfam" id="PF00512">
    <property type="entry name" value="HisKA"/>
    <property type="match status" value="1"/>
</dbReference>
<dbReference type="SMART" id="SM00387">
    <property type="entry name" value="HATPase_c"/>
    <property type="match status" value="1"/>
</dbReference>
<keyword evidence="3 6" id="KW-0597">Phosphoprotein</keyword>
<feature type="modified residue" description="4-aspartylphosphate" evidence="6">
    <location>
        <position position="710"/>
    </location>
</feature>
<feature type="domain" description="Histidine kinase" evidence="8">
    <location>
        <begin position="416"/>
        <end position="634"/>
    </location>
</feature>
<dbReference type="InterPro" id="IPR029016">
    <property type="entry name" value="GAF-like_dom_sf"/>
</dbReference>
<dbReference type="InterPro" id="IPR003594">
    <property type="entry name" value="HATPase_dom"/>
</dbReference>
<dbReference type="PRINTS" id="PR00344">
    <property type="entry name" value="BCTRLSENSOR"/>
</dbReference>
<dbReference type="Gene3D" id="3.30.565.10">
    <property type="entry name" value="Histidine kinase-like ATPase, C-terminal domain"/>
    <property type="match status" value="1"/>
</dbReference>
<dbReference type="Pfam" id="PF00072">
    <property type="entry name" value="Response_reg"/>
    <property type="match status" value="1"/>
</dbReference>
<dbReference type="Gene3D" id="3.40.50.2300">
    <property type="match status" value="1"/>
</dbReference>
<dbReference type="SUPFAM" id="SSF55785">
    <property type="entry name" value="PYP-like sensor domain (PAS domain)"/>
    <property type="match status" value="1"/>
</dbReference>
<dbReference type="InterPro" id="IPR005467">
    <property type="entry name" value="His_kinase_dom"/>
</dbReference>
<dbReference type="PROSITE" id="PS50109">
    <property type="entry name" value="HIS_KIN"/>
    <property type="match status" value="1"/>
</dbReference>
<evidence type="ECO:0000313" key="12">
    <source>
        <dbReference type="EMBL" id="GAA3910535.1"/>
    </source>
</evidence>
<dbReference type="SMART" id="SM00388">
    <property type="entry name" value="HisKA"/>
    <property type="match status" value="1"/>
</dbReference>
<evidence type="ECO:0000313" key="13">
    <source>
        <dbReference type="Proteomes" id="UP001500133"/>
    </source>
</evidence>
<reference evidence="13" key="1">
    <citation type="journal article" date="2019" name="Int. J. Syst. Evol. Microbiol.">
        <title>The Global Catalogue of Microorganisms (GCM) 10K type strain sequencing project: providing services to taxonomists for standard genome sequencing and annotation.</title>
        <authorList>
            <consortium name="The Broad Institute Genomics Platform"/>
            <consortium name="The Broad Institute Genome Sequencing Center for Infectious Disease"/>
            <person name="Wu L."/>
            <person name="Ma J."/>
        </authorList>
    </citation>
    <scope>NUCLEOTIDE SEQUENCE [LARGE SCALE GENOMIC DNA]</scope>
    <source>
        <strain evidence="13">JCM 16914</strain>
    </source>
</reference>
<evidence type="ECO:0000256" key="4">
    <source>
        <dbReference type="ARBA" id="ARBA00022679"/>
    </source>
</evidence>
<evidence type="ECO:0000256" key="7">
    <source>
        <dbReference type="SAM" id="MobiDB-lite"/>
    </source>
</evidence>
<feature type="domain" description="PAS" evidence="10">
    <location>
        <begin position="84"/>
        <end position="154"/>
    </location>
</feature>
<dbReference type="InterPro" id="IPR036890">
    <property type="entry name" value="HATPase_C_sf"/>
</dbReference>
<dbReference type="CDD" id="cd00082">
    <property type="entry name" value="HisKA"/>
    <property type="match status" value="1"/>
</dbReference>
<dbReference type="Gene3D" id="1.10.287.130">
    <property type="match status" value="1"/>
</dbReference>
<dbReference type="InterPro" id="IPR000014">
    <property type="entry name" value="PAS"/>
</dbReference>
<dbReference type="InterPro" id="IPR001610">
    <property type="entry name" value="PAC"/>
</dbReference>
<sequence length="779" mass="86165">MIVPDTLADPRFADNPLVGNPPYIRFYAGHPLRPLDDLPLGTLCLIDRRPRTFSDRQRRLLAGLAGQAEALLQENRLRRNLAHTARRFEALFFTSATAKVRIDRTGRVIAINPFALSLLGYAKDEVVGHNVAMLTPPEVQPHHDGYIQRYLNGHPPRVIGKGREVEARHKDGRRIPVHLAVDAIRDDSGHVEEFVGVLTDLSDIQAAKQRVQKEQRLLKVLHQGITDYPTLMSGETLWTFLMEALRELTDSRYALIGEVLPGEDGNALKVHAITDISWNVASHRLMEQMRDGEVTLRRPDTLLGRVYAHGEVVMTDDVYQHPRRGGFPPGHPTIDNYLGVPIYSGRELIGMYAIANSRQTLDASLLRWLKPFTATCALLINLYRQMAERNQVMTDLAQARDLAQRANQAKSEFLSSMSHELRTPLNAILGFAQLLSNSQRHPLNERQSRQVNQIEKSGQHLLSLINEVLDLAKIEAGRMSLSLENLALAQVIDDACQTLEPSADAAGIRLAFTPPPAGWQVHADYTRVKQVLFNLISNAIKYNSPGGSVEVAASSENDTLCIRISDSGPGIPEHRQHELFEPFNRLDAENGAIEGTGIGLAITRELIERMGGTIGVDSTPGSGSTFWFTLPRRPDRNADDRAPAERHASARPASAKALQTLVYVEDNPANQRLMEDIIDDMDGVALRTAPSAEMGLELLRITPAALVMLDIHLPGMSGFDALAAIRRDPALHHLPVVALSASATRRDANQALEAGFDAYLTKPLEIAKLTATLERHLTL</sequence>
<organism evidence="12 13">
    <name type="scientific">Halomonas cibimaris</name>
    <dbReference type="NCBI Taxonomy" id="657012"/>
    <lineage>
        <taxon>Bacteria</taxon>
        <taxon>Pseudomonadati</taxon>
        <taxon>Pseudomonadota</taxon>
        <taxon>Gammaproteobacteria</taxon>
        <taxon>Oceanospirillales</taxon>
        <taxon>Halomonadaceae</taxon>
        <taxon>Halomonas</taxon>
    </lineage>
</organism>
<dbReference type="Pfam" id="PF13185">
    <property type="entry name" value="GAF_2"/>
    <property type="match status" value="1"/>
</dbReference>
<feature type="region of interest" description="Disordered" evidence="7">
    <location>
        <begin position="625"/>
        <end position="653"/>
    </location>
</feature>
<comment type="caution">
    <text evidence="12">The sequence shown here is derived from an EMBL/GenBank/DDBJ whole genome shotgun (WGS) entry which is preliminary data.</text>
</comment>
<dbReference type="RefSeq" id="WP_425552768.1">
    <property type="nucleotide sequence ID" value="NZ_BAAAZT010000077.1"/>
</dbReference>
<dbReference type="PROSITE" id="PS50112">
    <property type="entry name" value="PAS"/>
    <property type="match status" value="1"/>
</dbReference>
<dbReference type="PANTHER" id="PTHR43047:SF72">
    <property type="entry name" value="OSMOSENSING HISTIDINE PROTEIN KINASE SLN1"/>
    <property type="match status" value="1"/>
</dbReference>